<dbReference type="EMBL" id="JAADYS010002116">
    <property type="protein sequence ID" value="KAF4459671.1"/>
    <property type="molecule type" value="Genomic_DNA"/>
</dbReference>
<dbReference type="PANTHER" id="PTHR33112:SF16">
    <property type="entry name" value="HETEROKARYON INCOMPATIBILITY DOMAIN-CONTAINING PROTEIN"/>
    <property type="match status" value="1"/>
</dbReference>
<protein>
    <recommendedName>
        <fullName evidence="1">Heterokaryon incompatibility domain-containing protein</fullName>
    </recommendedName>
</protein>
<accession>A0A8H4L0D5</accession>
<feature type="domain" description="Heterokaryon incompatibility" evidence="1">
    <location>
        <begin position="141"/>
        <end position="297"/>
    </location>
</feature>
<dbReference type="OrthoDB" id="5125733at2759"/>
<evidence type="ECO:0000313" key="2">
    <source>
        <dbReference type="EMBL" id="KAF4459671.1"/>
    </source>
</evidence>
<keyword evidence="3" id="KW-1185">Reference proteome</keyword>
<dbReference type="Pfam" id="PF06985">
    <property type="entry name" value="HET"/>
    <property type="match status" value="1"/>
</dbReference>
<evidence type="ECO:0000259" key="1">
    <source>
        <dbReference type="Pfam" id="PF06985"/>
    </source>
</evidence>
<dbReference type="InterPro" id="IPR010730">
    <property type="entry name" value="HET"/>
</dbReference>
<dbReference type="AlphaFoldDB" id="A0A8H4L0D5"/>
<evidence type="ECO:0000313" key="3">
    <source>
        <dbReference type="Proteomes" id="UP000554235"/>
    </source>
</evidence>
<organism evidence="2 3">
    <name type="scientific">Fusarium albosuccineum</name>
    <dbReference type="NCBI Taxonomy" id="1237068"/>
    <lineage>
        <taxon>Eukaryota</taxon>
        <taxon>Fungi</taxon>
        <taxon>Dikarya</taxon>
        <taxon>Ascomycota</taxon>
        <taxon>Pezizomycotina</taxon>
        <taxon>Sordariomycetes</taxon>
        <taxon>Hypocreomycetidae</taxon>
        <taxon>Hypocreales</taxon>
        <taxon>Nectriaceae</taxon>
        <taxon>Fusarium</taxon>
        <taxon>Fusarium decemcellulare species complex</taxon>
    </lineage>
</organism>
<name>A0A8H4L0D5_9HYPO</name>
<dbReference type="PANTHER" id="PTHR33112">
    <property type="entry name" value="DOMAIN PROTEIN, PUTATIVE-RELATED"/>
    <property type="match status" value="1"/>
</dbReference>
<comment type="caution">
    <text evidence="2">The sequence shown here is derived from an EMBL/GenBank/DDBJ whole genome shotgun (WGS) entry which is preliminary data.</text>
</comment>
<gene>
    <name evidence="2" type="ORF">FALBO_13563</name>
</gene>
<reference evidence="2 3" key="1">
    <citation type="submission" date="2020-01" db="EMBL/GenBank/DDBJ databases">
        <title>Identification and distribution of gene clusters putatively required for synthesis of sphingolipid metabolism inhibitors in phylogenetically diverse species of the filamentous fungus Fusarium.</title>
        <authorList>
            <person name="Kim H.-S."/>
            <person name="Busman M."/>
            <person name="Brown D.W."/>
            <person name="Divon H."/>
            <person name="Uhlig S."/>
            <person name="Proctor R.H."/>
        </authorList>
    </citation>
    <scope>NUCLEOTIDE SEQUENCE [LARGE SCALE GENOMIC DNA]</scope>
    <source>
        <strain evidence="2 3">NRRL 20459</strain>
    </source>
</reference>
<proteinExistence type="predicted"/>
<dbReference type="Proteomes" id="UP000554235">
    <property type="component" value="Unassembled WGS sequence"/>
</dbReference>
<sequence length="570" mass="63355">MSTKFESPHRNRDGTTESCSICFDLANSPQRMQQPRTTEGAPAPMHTSIKFFHALKKSVEGGCSKCYPPALDAIANGLELSGHPDSDEAYGFIHSCLKRCEKYQKCQLVSFSHPTRLIDVGALDDAEVRLVETASLSQQPYVALSYCWGKAKVATTVTGNYQSMKRGIAVSILPRTIQDAIKVSRKLKYRYLWVDAICIIQDSVSDWEAESAKMASVYRDAILTISAAVSNAATEGFLDRKHLTAEEKPPYLVEWTTREGQKSTLGAGVVPGLETHTFDGYENDALPLWFRGWTLQETMLSRRLLTYARDELWWSCLHGSACECKALEKASNSHSFKSLYSIVDPQEAYQYWQNTVEEYTRRSLTKSMDKLPAISGIARVVQDLIGSQYVAGLWVDNFISDLSWHLGTDWDGPSDVLSSSYQYRAPTFSWASMNHGVTYWRSERWVSADSCAVIKAESKVPGRNPLGQVESAYVTLRGLLSKATLRAGDVNHVIPSGDQSRYTVSCGGKDIRLYPDTKLESFKAMNQDGAMESVPVLSGAPAWWAPTTRQQCATSFPLVSCPGEVSYGYE</sequence>